<keyword evidence="3" id="KW-1185">Reference proteome</keyword>
<evidence type="ECO:0000313" key="3">
    <source>
        <dbReference type="Proteomes" id="UP000536179"/>
    </source>
</evidence>
<protein>
    <submittedName>
        <fullName evidence="2">Uncharacterized protein</fullName>
    </submittedName>
</protein>
<keyword evidence="1" id="KW-0812">Transmembrane</keyword>
<keyword evidence="1" id="KW-0472">Membrane</keyword>
<dbReference type="AlphaFoldDB" id="A0A7W5H303"/>
<feature type="transmembrane region" description="Helical" evidence="1">
    <location>
        <begin position="47"/>
        <end position="68"/>
    </location>
</feature>
<proteinExistence type="predicted"/>
<evidence type="ECO:0000256" key="1">
    <source>
        <dbReference type="SAM" id="Phobius"/>
    </source>
</evidence>
<dbReference type="RefSeq" id="WP_184301312.1">
    <property type="nucleotide sequence ID" value="NZ_JACHXU010000002.1"/>
</dbReference>
<keyword evidence="1" id="KW-1133">Transmembrane helix</keyword>
<comment type="caution">
    <text evidence="2">The sequence shown here is derived from an EMBL/GenBank/DDBJ whole genome shotgun (WGS) entry which is preliminary data.</text>
</comment>
<dbReference type="EMBL" id="JACHXU010000002">
    <property type="protein sequence ID" value="MBB3204742.1"/>
    <property type="molecule type" value="Genomic_DNA"/>
</dbReference>
<sequence>MNGNSGTLNLIHANLCDAWTTGVVFLAETRSSELAPEFRELTAARGFPWWAVAGLLLVALIIAAIYWLTLQLRVPAIPISDDLTLELCRAHRIGLPHRVALDHVARLANLSQTAELFLSPVGFDQAVERAEKKKRLRGGQKESLYLVRRLIFGDTHND</sequence>
<organism evidence="2 3">
    <name type="scientific">Aporhodopirellula rubra</name>
    <dbReference type="NCBI Taxonomy" id="980271"/>
    <lineage>
        <taxon>Bacteria</taxon>
        <taxon>Pseudomonadati</taxon>
        <taxon>Planctomycetota</taxon>
        <taxon>Planctomycetia</taxon>
        <taxon>Pirellulales</taxon>
        <taxon>Pirellulaceae</taxon>
        <taxon>Aporhodopirellula</taxon>
    </lineage>
</organism>
<dbReference type="Proteomes" id="UP000536179">
    <property type="component" value="Unassembled WGS sequence"/>
</dbReference>
<reference evidence="2 3" key="1">
    <citation type="submission" date="2020-08" db="EMBL/GenBank/DDBJ databases">
        <title>Genomic Encyclopedia of Type Strains, Phase III (KMG-III): the genomes of soil and plant-associated and newly described type strains.</title>
        <authorList>
            <person name="Whitman W."/>
        </authorList>
    </citation>
    <scope>NUCLEOTIDE SEQUENCE [LARGE SCALE GENOMIC DNA]</scope>
    <source>
        <strain evidence="2 3">CECT 8075</strain>
    </source>
</reference>
<gene>
    <name evidence="2" type="ORF">FHS27_000509</name>
</gene>
<accession>A0A7W5H303</accession>
<evidence type="ECO:0000313" key="2">
    <source>
        <dbReference type="EMBL" id="MBB3204742.1"/>
    </source>
</evidence>
<name>A0A7W5H303_9BACT</name>